<name>A0A9N9NBG4_9GLOM</name>
<dbReference type="EMBL" id="CAJVPY010010401">
    <property type="protein sequence ID" value="CAG8718486.1"/>
    <property type="molecule type" value="Genomic_DNA"/>
</dbReference>
<dbReference type="Proteomes" id="UP000789405">
    <property type="component" value="Unassembled WGS sequence"/>
</dbReference>
<reference evidence="2" key="1">
    <citation type="submission" date="2021-06" db="EMBL/GenBank/DDBJ databases">
        <authorList>
            <person name="Kallberg Y."/>
            <person name="Tangrot J."/>
            <person name="Rosling A."/>
        </authorList>
    </citation>
    <scope>NUCLEOTIDE SEQUENCE</scope>
    <source>
        <strain evidence="2">MA453B</strain>
    </source>
</reference>
<dbReference type="AlphaFoldDB" id="A0A9N9NBG4"/>
<evidence type="ECO:0000256" key="1">
    <source>
        <dbReference type="SAM" id="MobiDB-lite"/>
    </source>
</evidence>
<sequence>MTSTSKTKFQKGDDQHTMSFKDIRRKYQRKFKDLQRECVLGFNEFQSQYTIKFEELWDDYSFEFKKLHSEYMRSQEDTPDSAPLRSNMYPLSSSSSGKHQDIYQILTEVPSIMEPAQMSISKEQINQRYDGSEIIKQIDQGNTQMGIPNMRQNINQFLNDSPFGPGITQTLTSETNITSGYNNPQYNSPSVRMTQQLVQETYTTNEQTNQHHDSSKIIKQIDQGNTQMSDPNSRILESDMNEAAYLNQFGANFIYLSSGTSPSYPPSIASLAPYANFFDYSGDDHDQENSTRRQSINMHAANTNNEST</sequence>
<dbReference type="OrthoDB" id="10556192at2759"/>
<comment type="caution">
    <text evidence="2">The sequence shown here is derived from an EMBL/GenBank/DDBJ whole genome shotgun (WGS) entry which is preliminary data.</text>
</comment>
<protein>
    <submittedName>
        <fullName evidence="2">10815_t:CDS:1</fullName>
    </submittedName>
</protein>
<accession>A0A9N9NBG4</accession>
<proteinExistence type="predicted"/>
<keyword evidence="3" id="KW-1185">Reference proteome</keyword>
<evidence type="ECO:0000313" key="2">
    <source>
        <dbReference type="EMBL" id="CAG8718486.1"/>
    </source>
</evidence>
<feature type="compositionally biased region" description="Polar residues" evidence="1">
    <location>
        <begin position="292"/>
        <end position="308"/>
    </location>
</feature>
<evidence type="ECO:0000313" key="3">
    <source>
        <dbReference type="Proteomes" id="UP000789405"/>
    </source>
</evidence>
<feature type="compositionally biased region" description="Basic and acidic residues" evidence="1">
    <location>
        <begin position="282"/>
        <end position="291"/>
    </location>
</feature>
<organism evidence="2 3">
    <name type="scientific">Dentiscutata erythropus</name>
    <dbReference type="NCBI Taxonomy" id="1348616"/>
    <lineage>
        <taxon>Eukaryota</taxon>
        <taxon>Fungi</taxon>
        <taxon>Fungi incertae sedis</taxon>
        <taxon>Mucoromycota</taxon>
        <taxon>Glomeromycotina</taxon>
        <taxon>Glomeromycetes</taxon>
        <taxon>Diversisporales</taxon>
        <taxon>Gigasporaceae</taxon>
        <taxon>Dentiscutata</taxon>
    </lineage>
</organism>
<gene>
    <name evidence="2" type="ORF">DERYTH_LOCUS14130</name>
</gene>
<feature type="region of interest" description="Disordered" evidence="1">
    <location>
        <begin position="282"/>
        <end position="308"/>
    </location>
</feature>